<gene>
    <name evidence="9" type="ORF">CTOB1V02_LOCUS3810</name>
</gene>
<evidence type="ECO:0000259" key="7">
    <source>
        <dbReference type="SMART" id="SM00385"/>
    </source>
</evidence>
<name>A0A7R8W6I2_9CRUS</name>
<accession>A0A7R8W6I2</accession>
<dbReference type="SUPFAM" id="SSF54695">
    <property type="entry name" value="POZ domain"/>
    <property type="match status" value="1"/>
</dbReference>
<dbReference type="EMBL" id="OB660683">
    <property type="protein sequence ID" value="CAD7225880.1"/>
    <property type="molecule type" value="Genomic_DNA"/>
</dbReference>
<feature type="region of interest" description="Disordered" evidence="5">
    <location>
        <begin position="371"/>
        <end position="392"/>
    </location>
</feature>
<evidence type="ECO:0000256" key="1">
    <source>
        <dbReference type="ARBA" id="ARBA00022618"/>
    </source>
</evidence>
<dbReference type="OrthoDB" id="1244179at2759"/>
<evidence type="ECO:0000256" key="2">
    <source>
        <dbReference type="ARBA" id="ARBA00023127"/>
    </source>
</evidence>
<dbReference type="InterPro" id="IPR006671">
    <property type="entry name" value="Cyclin_N"/>
</dbReference>
<dbReference type="SMART" id="SM00385">
    <property type="entry name" value="CYCLIN"/>
    <property type="match status" value="2"/>
</dbReference>
<dbReference type="SMART" id="SM01332">
    <property type="entry name" value="Cyclin_C"/>
    <property type="match status" value="1"/>
</dbReference>
<feature type="domain" description="Cyclin-like" evidence="7">
    <location>
        <begin position="143"/>
        <end position="228"/>
    </location>
</feature>
<feature type="domain" description="Cyclin-like" evidence="7">
    <location>
        <begin position="241"/>
        <end position="323"/>
    </location>
</feature>
<keyword evidence="1" id="KW-0132">Cell division</keyword>
<dbReference type="InterPro" id="IPR003131">
    <property type="entry name" value="T1-type_BTB"/>
</dbReference>
<dbReference type="GO" id="GO:0051260">
    <property type="term" value="P:protein homooligomerization"/>
    <property type="evidence" value="ECO:0007669"/>
    <property type="project" value="InterPro"/>
</dbReference>
<keyword evidence="2 4" id="KW-0195">Cyclin</keyword>
<feature type="domain" description="BTB" evidence="6">
    <location>
        <begin position="412"/>
        <end position="513"/>
    </location>
</feature>
<reference evidence="9" key="1">
    <citation type="submission" date="2020-11" db="EMBL/GenBank/DDBJ databases">
        <authorList>
            <person name="Tran Van P."/>
        </authorList>
    </citation>
    <scope>NUCLEOTIDE SEQUENCE</scope>
</reference>
<dbReference type="GO" id="GO:0005737">
    <property type="term" value="C:cytoplasm"/>
    <property type="evidence" value="ECO:0007669"/>
    <property type="project" value="TreeGrafter"/>
</dbReference>
<evidence type="ECO:0000259" key="6">
    <source>
        <dbReference type="SMART" id="SM00225"/>
    </source>
</evidence>
<feature type="domain" description="Cyclin C-terminal" evidence="8">
    <location>
        <begin position="237"/>
        <end position="354"/>
    </location>
</feature>
<dbReference type="GO" id="GO:0097602">
    <property type="term" value="F:cullin family protein binding"/>
    <property type="evidence" value="ECO:0007669"/>
    <property type="project" value="TreeGrafter"/>
</dbReference>
<dbReference type="InterPro" id="IPR048258">
    <property type="entry name" value="Cyclins_cyclin-box"/>
</dbReference>
<evidence type="ECO:0000256" key="3">
    <source>
        <dbReference type="ARBA" id="ARBA00023306"/>
    </source>
</evidence>
<evidence type="ECO:0000256" key="4">
    <source>
        <dbReference type="RuleBase" id="RU000383"/>
    </source>
</evidence>
<dbReference type="Gene3D" id="3.30.70.2000">
    <property type="match status" value="1"/>
</dbReference>
<dbReference type="GO" id="GO:0031463">
    <property type="term" value="C:Cul3-RING ubiquitin ligase complex"/>
    <property type="evidence" value="ECO:0007669"/>
    <property type="project" value="TreeGrafter"/>
</dbReference>
<sequence length="603" mass="67742">MAMRVAPFIPSSDDQENVGVKLRSGKVVEGTRRGYGLRQALSANNTNALQKTFSDMILKDGPLKVSNAGSVKPFAVSRKPVFLDKLVEEADPDTVDKADACMVSGHVKEIMTYLHDQETFYSISEGFLKSRSILPIYRKQLLNWIFEVHAKVNCVQETLFLAVYLIDRFTQLDLTLQKEKYQLVGVTGLWLAAKFEEIYPPDHVSLARMTDNAFQPEELLAMEKKILNTLKFHINRPLACAFLRRASKVGNADVAHHTLAKFFCELSLLDYDLVSIPPSKIAAASLCLAFHISQDTREWTPMIETYTFYKKSDLRSTMTMLARTYKTFKSSKYQAVFTKYSNPKLLSITLSRCLSSPAFNEILTADLSLEGDRTSSNSLSTPPTGIAPSEPAPKLVNCDRCGSSESSSVGKQWVRLNVGGTVFMTTKTTLCRDPNSFLARLRREDELTSDRDETGAFLIDRDPAYFGPVLNFLRHDKLVLNRDLAEEGVLEEAEFCNITDLIKLLKDQITSGDRLSLTGDDTKNHVYRVIHCHEEELTRVVYSMSDGWKVEQLVNLGSHYNFAGDSPTEFLCVMSMECSPAALNNHVEPSDRAKVLQQKGLRM</sequence>
<dbReference type="InterPro" id="IPR004367">
    <property type="entry name" value="Cyclin_C-dom"/>
</dbReference>
<dbReference type="Pfam" id="PF00134">
    <property type="entry name" value="Cyclin_N"/>
    <property type="match status" value="1"/>
</dbReference>
<dbReference type="GO" id="GO:0000278">
    <property type="term" value="P:mitotic cell cycle"/>
    <property type="evidence" value="ECO:0007669"/>
    <property type="project" value="UniProtKB-ARBA"/>
</dbReference>
<feature type="compositionally biased region" description="Polar residues" evidence="5">
    <location>
        <begin position="374"/>
        <end position="383"/>
    </location>
</feature>
<organism evidence="9">
    <name type="scientific">Cyprideis torosa</name>
    <dbReference type="NCBI Taxonomy" id="163714"/>
    <lineage>
        <taxon>Eukaryota</taxon>
        <taxon>Metazoa</taxon>
        <taxon>Ecdysozoa</taxon>
        <taxon>Arthropoda</taxon>
        <taxon>Crustacea</taxon>
        <taxon>Oligostraca</taxon>
        <taxon>Ostracoda</taxon>
        <taxon>Podocopa</taxon>
        <taxon>Podocopida</taxon>
        <taxon>Cytherocopina</taxon>
        <taxon>Cytheroidea</taxon>
        <taxon>Cytherideidae</taxon>
        <taxon>Cyprideis</taxon>
    </lineage>
</organism>
<dbReference type="SMART" id="SM00225">
    <property type="entry name" value="BTB"/>
    <property type="match status" value="1"/>
</dbReference>
<dbReference type="GO" id="GO:0051301">
    <property type="term" value="P:cell division"/>
    <property type="evidence" value="ECO:0007669"/>
    <property type="project" value="UniProtKB-KW"/>
</dbReference>
<dbReference type="InterPro" id="IPR011333">
    <property type="entry name" value="SKP1/BTB/POZ_sf"/>
</dbReference>
<dbReference type="InterPro" id="IPR036915">
    <property type="entry name" value="Cyclin-like_sf"/>
</dbReference>
<dbReference type="GO" id="GO:0043161">
    <property type="term" value="P:proteasome-mediated ubiquitin-dependent protein catabolic process"/>
    <property type="evidence" value="ECO:0007669"/>
    <property type="project" value="TreeGrafter"/>
</dbReference>
<dbReference type="Gene3D" id="1.10.472.10">
    <property type="entry name" value="Cyclin-like"/>
    <property type="match status" value="2"/>
</dbReference>
<dbReference type="InterPro" id="IPR000210">
    <property type="entry name" value="BTB/POZ_dom"/>
</dbReference>
<dbReference type="Gene3D" id="6.10.140.750">
    <property type="match status" value="1"/>
</dbReference>
<dbReference type="CDD" id="cd20509">
    <property type="entry name" value="CYCLIN_CCNB1-like_rpt2"/>
    <property type="match status" value="1"/>
</dbReference>
<dbReference type="AlphaFoldDB" id="A0A7R8W6I2"/>
<dbReference type="Pfam" id="PF02984">
    <property type="entry name" value="Cyclin_C"/>
    <property type="match status" value="1"/>
</dbReference>
<dbReference type="InterPro" id="IPR013763">
    <property type="entry name" value="Cyclin-like_dom"/>
</dbReference>
<dbReference type="Gene3D" id="3.30.710.10">
    <property type="entry name" value="Potassium Channel Kv1.1, Chain A"/>
    <property type="match status" value="1"/>
</dbReference>
<evidence type="ECO:0000259" key="8">
    <source>
        <dbReference type="SMART" id="SM01332"/>
    </source>
</evidence>
<dbReference type="PANTHER" id="PTHR14958">
    <property type="entry name" value="POTASSIUM CHANNEL TETRAMERISATION DOMAIN CONTAINING PROTEIN"/>
    <property type="match status" value="1"/>
</dbReference>
<keyword evidence="3" id="KW-0131">Cell cycle</keyword>
<dbReference type="SUPFAM" id="SSF47954">
    <property type="entry name" value="Cyclin-like"/>
    <property type="match status" value="2"/>
</dbReference>
<protein>
    <submittedName>
        <fullName evidence="9">Uncharacterized protein</fullName>
    </submittedName>
</protein>
<dbReference type="PANTHER" id="PTHR14958:SF29">
    <property type="entry name" value="INSOMNIAC, ISOFORM B"/>
    <property type="match status" value="1"/>
</dbReference>
<comment type="similarity">
    <text evidence="4">Belongs to the cyclin family.</text>
</comment>
<dbReference type="Pfam" id="PF02214">
    <property type="entry name" value="BTB_2"/>
    <property type="match status" value="1"/>
</dbReference>
<proteinExistence type="inferred from homology"/>
<dbReference type="PROSITE" id="PS00292">
    <property type="entry name" value="CYCLINS"/>
    <property type="match status" value="1"/>
</dbReference>
<evidence type="ECO:0000256" key="5">
    <source>
        <dbReference type="SAM" id="MobiDB-lite"/>
    </source>
</evidence>
<dbReference type="FunFam" id="3.30.710.10:FF:000005">
    <property type="entry name" value="Potassium channel tetramerization domain-containing 17"/>
    <property type="match status" value="1"/>
</dbReference>
<dbReference type="FunFam" id="1.10.472.10:FF:000001">
    <property type="entry name" value="G2/mitotic-specific cyclin"/>
    <property type="match status" value="1"/>
</dbReference>
<evidence type="ECO:0000313" key="9">
    <source>
        <dbReference type="EMBL" id="CAD7225880.1"/>
    </source>
</evidence>